<name>A0A9N9HPG3_9GLOM</name>
<dbReference type="AlphaFoldDB" id="A0A9N9HPG3"/>
<evidence type="ECO:0000313" key="2">
    <source>
        <dbReference type="Proteomes" id="UP000789759"/>
    </source>
</evidence>
<comment type="caution">
    <text evidence="1">The sequence shown here is derived from an EMBL/GenBank/DDBJ whole genome shotgun (WGS) entry which is preliminary data.</text>
</comment>
<evidence type="ECO:0000313" key="1">
    <source>
        <dbReference type="EMBL" id="CAG8699073.1"/>
    </source>
</evidence>
<accession>A0A9N9HPG3</accession>
<gene>
    <name evidence="1" type="ORF">CPELLU_LOCUS11719</name>
</gene>
<proteinExistence type="predicted"/>
<dbReference type="OrthoDB" id="2333764at2759"/>
<dbReference type="Proteomes" id="UP000789759">
    <property type="component" value="Unassembled WGS sequence"/>
</dbReference>
<reference evidence="1" key="1">
    <citation type="submission" date="2021-06" db="EMBL/GenBank/DDBJ databases">
        <authorList>
            <person name="Kallberg Y."/>
            <person name="Tangrot J."/>
            <person name="Rosling A."/>
        </authorList>
    </citation>
    <scope>NUCLEOTIDE SEQUENCE</scope>
    <source>
        <strain evidence="1">FL966</strain>
    </source>
</reference>
<keyword evidence="2" id="KW-1185">Reference proteome</keyword>
<sequence>MPVNVVVTPPPFTELQDPVACLTLTYPFLFLAIQYRQRIETLVYAYYIGLIFTHSTPAQRRALQNLITKHYYLTSIKVYNVFSVCGGPAQIYRTNTLKFGDIRQLKTEEMGQLIEDLRSLLELGF</sequence>
<protein>
    <submittedName>
        <fullName evidence="1">15972_t:CDS:1</fullName>
    </submittedName>
</protein>
<organism evidence="1 2">
    <name type="scientific">Cetraspora pellucida</name>
    <dbReference type="NCBI Taxonomy" id="1433469"/>
    <lineage>
        <taxon>Eukaryota</taxon>
        <taxon>Fungi</taxon>
        <taxon>Fungi incertae sedis</taxon>
        <taxon>Mucoromycota</taxon>
        <taxon>Glomeromycotina</taxon>
        <taxon>Glomeromycetes</taxon>
        <taxon>Diversisporales</taxon>
        <taxon>Gigasporaceae</taxon>
        <taxon>Cetraspora</taxon>
    </lineage>
</organism>
<dbReference type="EMBL" id="CAJVQA010010638">
    <property type="protein sequence ID" value="CAG8699073.1"/>
    <property type="molecule type" value="Genomic_DNA"/>
</dbReference>